<organism evidence="2 3">
    <name type="scientific">Legionella drozanskii LLAP-1</name>
    <dbReference type="NCBI Taxonomy" id="1212489"/>
    <lineage>
        <taxon>Bacteria</taxon>
        <taxon>Pseudomonadati</taxon>
        <taxon>Pseudomonadota</taxon>
        <taxon>Gammaproteobacteria</taxon>
        <taxon>Legionellales</taxon>
        <taxon>Legionellaceae</taxon>
        <taxon>Legionella</taxon>
    </lineage>
</organism>
<accession>A0A0W0SM45</accession>
<keyword evidence="1" id="KW-0472">Membrane</keyword>
<gene>
    <name evidence="2" type="primary">traL_1</name>
    <name evidence="2" type="ORF">Ldro_3006</name>
</gene>
<dbReference type="InterPro" id="IPR009838">
    <property type="entry name" value="T4SS_TraL"/>
</dbReference>
<dbReference type="AlphaFoldDB" id="A0A0W0SM45"/>
<feature type="transmembrane region" description="Helical" evidence="1">
    <location>
        <begin position="27"/>
        <end position="57"/>
    </location>
</feature>
<proteinExistence type="predicted"/>
<sequence length="99" mass="11525">MDDESMYLILRYMDEPKRILGLTMDDYLIGGFTIFLVIVGSSKIVMALVGIGIRIAIRKILKGKPPSHLLLLMYWYFPHVITNIFIKNLPPSYKRYWTS</sequence>
<dbReference type="OrthoDB" id="7173460at2"/>
<dbReference type="EMBL" id="LNXY01000032">
    <property type="protein sequence ID" value="KTC84403.1"/>
    <property type="molecule type" value="Genomic_DNA"/>
</dbReference>
<name>A0A0W0SM45_9GAMM</name>
<dbReference type="STRING" id="1212489.Ldro_3006"/>
<feature type="transmembrane region" description="Helical" evidence="1">
    <location>
        <begin position="69"/>
        <end position="86"/>
    </location>
</feature>
<evidence type="ECO:0000313" key="3">
    <source>
        <dbReference type="Proteomes" id="UP000054736"/>
    </source>
</evidence>
<keyword evidence="3" id="KW-1185">Reference proteome</keyword>
<dbReference type="PATRIC" id="fig|1212489.4.peg.3177"/>
<dbReference type="NCBIfam" id="TIGR02762">
    <property type="entry name" value="TraL_TIGR"/>
    <property type="match status" value="1"/>
</dbReference>
<keyword evidence="1" id="KW-1133">Transmembrane helix</keyword>
<dbReference type="Pfam" id="PF07178">
    <property type="entry name" value="TraL"/>
    <property type="match status" value="1"/>
</dbReference>
<evidence type="ECO:0000256" key="1">
    <source>
        <dbReference type="SAM" id="Phobius"/>
    </source>
</evidence>
<protein>
    <submittedName>
        <fullName evidence="2">Type IV conjugative transfer system protein TraL, proteobacteria</fullName>
    </submittedName>
</protein>
<comment type="caution">
    <text evidence="2">The sequence shown here is derived from an EMBL/GenBank/DDBJ whole genome shotgun (WGS) entry which is preliminary data.</text>
</comment>
<dbReference type="RefSeq" id="WP_058497277.1">
    <property type="nucleotide sequence ID" value="NZ_CAAAIU010000019.1"/>
</dbReference>
<keyword evidence="1" id="KW-0812">Transmembrane</keyword>
<evidence type="ECO:0000313" key="2">
    <source>
        <dbReference type="EMBL" id="KTC84403.1"/>
    </source>
</evidence>
<dbReference type="Proteomes" id="UP000054736">
    <property type="component" value="Unassembled WGS sequence"/>
</dbReference>
<reference evidence="2 3" key="1">
    <citation type="submission" date="2015-11" db="EMBL/GenBank/DDBJ databases">
        <title>Genomic analysis of 38 Legionella species identifies large and diverse effector repertoires.</title>
        <authorList>
            <person name="Burstein D."/>
            <person name="Amaro F."/>
            <person name="Zusman T."/>
            <person name="Lifshitz Z."/>
            <person name="Cohen O."/>
            <person name="Gilbert J.A."/>
            <person name="Pupko T."/>
            <person name="Shuman H.A."/>
            <person name="Segal G."/>
        </authorList>
    </citation>
    <scope>NUCLEOTIDE SEQUENCE [LARGE SCALE GENOMIC DNA]</scope>
    <source>
        <strain evidence="2 3">ATCC 700990</strain>
    </source>
</reference>
<dbReference type="GO" id="GO:0019867">
    <property type="term" value="C:outer membrane"/>
    <property type="evidence" value="ECO:0007669"/>
    <property type="project" value="InterPro"/>
</dbReference>